<proteinExistence type="predicted"/>
<keyword evidence="1" id="KW-1133">Transmembrane helix</keyword>
<name>A0A0C1E659_9BACT</name>
<comment type="caution">
    <text evidence="2">The sequence shown here is derived from an EMBL/GenBank/DDBJ whole genome shotgun (WGS) entry which is preliminary data.</text>
</comment>
<feature type="transmembrane region" description="Helical" evidence="1">
    <location>
        <begin position="12"/>
        <end position="36"/>
    </location>
</feature>
<sequence length="244" mass="28243">MSYHSKIHRKSFATLLEVLIAMVLTSMILTTLSFFYQQIDAMNRESERLQRDSFLRRFLQYRLTQILPKSFSSIGSNRSAYYFFNTSFAEGLFKPGTQSLVFGFDNCVDLDSMFASAVLGRLYVDREGRLCLGIWPTPNRWEDDETPPMKQEVLFENVAMLKFQFFIPPDKGTLKDVKEQPTSPEDVRANITPIPPGAWVDTWLQEYDQLPAIVRLFITQEGQKDPLVYSFPLPNSKNPIIYDH</sequence>
<evidence type="ECO:0008006" key="4">
    <source>
        <dbReference type="Google" id="ProtNLM"/>
    </source>
</evidence>
<dbReference type="Proteomes" id="UP000031307">
    <property type="component" value="Unassembled WGS sequence"/>
</dbReference>
<dbReference type="RefSeq" id="WP_013925633.1">
    <property type="nucleotide sequence ID" value="NZ_JASBUT010000020.1"/>
</dbReference>
<dbReference type="OMA" id="GSWISEW"/>
<dbReference type="SUPFAM" id="SSF54523">
    <property type="entry name" value="Pili subunits"/>
    <property type="match status" value="1"/>
</dbReference>
<dbReference type="InterPro" id="IPR045584">
    <property type="entry name" value="Pilin-like"/>
</dbReference>
<evidence type="ECO:0000256" key="1">
    <source>
        <dbReference type="SAM" id="Phobius"/>
    </source>
</evidence>
<accession>A0A0C1E659</accession>
<evidence type="ECO:0000313" key="2">
    <source>
        <dbReference type="EMBL" id="KIA76797.1"/>
    </source>
</evidence>
<keyword evidence="1" id="KW-0472">Membrane</keyword>
<organism evidence="2 3">
    <name type="scientific">Parachlamydia acanthamoebae</name>
    <dbReference type="NCBI Taxonomy" id="83552"/>
    <lineage>
        <taxon>Bacteria</taxon>
        <taxon>Pseudomonadati</taxon>
        <taxon>Chlamydiota</taxon>
        <taxon>Chlamydiia</taxon>
        <taxon>Parachlamydiales</taxon>
        <taxon>Parachlamydiaceae</taxon>
        <taxon>Parachlamydia</taxon>
    </lineage>
</organism>
<dbReference type="EMBL" id="JSAM01000105">
    <property type="protein sequence ID" value="KIA76797.1"/>
    <property type="molecule type" value="Genomic_DNA"/>
</dbReference>
<gene>
    <name evidence="2" type="ORF">DB43_HJ00080</name>
</gene>
<dbReference type="AlphaFoldDB" id="A0A0C1E659"/>
<reference evidence="2 3" key="1">
    <citation type="journal article" date="2014" name="Mol. Biol. Evol.">
        <title>Massive expansion of Ubiquitination-related gene families within the Chlamydiae.</title>
        <authorList>
            <person name="Domman D."/>
            <person name="Collingro A."/>
            <person name="Lagkouvardos I."/>
            <person name="Gehre L."/>
            <person name="Weinmaier T."/>
            <person name="Rattei T."/>
            <person name="Subtil A."/>
            <person name="Horn M."/>
        </authorList>
    </citation>
    <scope>NUCLEOTIDE SEQUENCE [LARGE SCALE GENOMIC DNA]</scope>
    <source>
        <strain evidence="2 3">OEW1</strain>
    </source>
</reference>
<dbReference type="PATRIC" id="fig|83552.4.peg.2069"/>
<keyword evidence="1" id="KW-0812">Transmembrane</keyword>
<protein>
    <recommendedName>
        <fullName evidence="4">Type II secretion system protein J</fullName>
    </recommendedName>
</protein>
<evidence type="ECO:0000313" key="3">
    <source>
        <dbReference type="Proteomes" id="UP000031307"/>
    </source>
</evidence>